<dbReference type="Gene3D" id="1.10.10.2520">
    <property type="entry name" value="Cell wall hydrolase SleB, domain 1"/>
    <property type="match status" value="1"/>
</dbReference>
<reference evidence="2" key="1">
    <citation type="submission" date="2018-05" db="EMBL/GenBank/DDBJ databases">
        <authorList>
            <person name="Lanie J.A."/>
            <person name="Ng W.-L."/>
            <person name="Kazmierczak K.M."/>
            <person name="Andrzejewski T.M."/>
            <person name="Davidsen T.M."/>
            <person name="Wayne K.J."/>
            <person name="Tettelin H."/>
            <person name="Glass J.I."/>
            <person name="Rusch D."/>
            <person name="Podicherti R."/>
            <person name="Tsui H.-C.T."/>
            <person name="Winkler M.E."/>
        </authorList>
    </citation>
    <scope>NUCLEOTIDE SEQUENCE</scope>
</reference>
<evidence type="ECO:0000259" key="1">
    <source>
        <dbReference type="Pfam" id="PF07486"/>
    </source>
</evidence>
<evidence type="ECO:0000313" key="2">
    <source>
        <dbReference type="EMBL" id="SVA15452.1"/>
    </source>
</evidence>
<sequence length="180" mass="21190">MISIINTNVFSNLNEINNIELYCLAANSYFESGGETFDGKIAVAQVVLNRVKSKHFPNSICKVIQEGPIRESWKTKKIKNFPKKKRIYYPIKNRCQFSWYCDGLSDRIPIQRKNGHTNKIVESMWRDSIFAAILVYTKRAKNLIGSSTHYYAFKKVTPNWHQLTEFKIIENHRFMYNKRN</sequence>
<dbReference type="Pfam" id="PF07486">
    <property type="entry name" value="Hydrolase_2"/>
    <property type="match status" value="1"/>
</dbReference>
<feature type="domain" description="Cell wall hydrolase SleB" evidence="1">
    <location>
        <begin position="34"/>
        <end position="175"/>
    </location>
</feature>
<protein>
    <recommendedName>
        <fullName evidence="1">Cell wall hydrolase SleB domain-containing protein</fullName>
    </recommendedName>
</protein>
<dbReference type="InterPro" id="IPR042047">
    <property type="entry name" value="SleB_dom1"/>
</dbReference>
<dbReference type="EMBL" id="UINC01004589">
    <property type="protein sequence ID" value="SVA15452.1"/>
    <property type="molecule type" value="Genomic_DNA"/>
</dbReference>
<dbReference type="GO" id="GO:0016787">
    <property type="term" value="F:hydrolase activity"/>
    <property type="evidence" value="ECO:0007669"/>
    <property type="project" value="InterPro"/>
</dbReference>
<accession>A0A381TH48</accession>
<proteinExistence type="predicted"/>
<dbReference type="AlphaFoldDB" id="A0A381TH48"/>
<gene>
    <name evidence="2" type="ORF">METZ01_LOCUS68306</name>
</gene>
<dbReference type="InterPro" id="IPR011105">
    <property type="entry name" value="Cell_wall_hydrolase_SleB"/>
</dbReference>
<name>A0A381TH48_9ZZZZ</name>
<organism evidence="2">
    <name type="scientific">marine metagenome</name>
    <dbReference type="NCBI Taxonomy" id="408172"/>
    <lineage>
        <taxon>unclassified sequences</taxon>
        <taxon>metagenomes</taxon>
        <taxon>ecological metagenomes</taxon>
    </lineage>
</organism>